<comment type="caution">
    <text evidence="1">The sequence shown here is derived from an EMBL/GenBank/DDBJ whole genome shotgun (WGS) entry which is preliminary data.</text>
</comment>
<dbReference type="EMBL" id="BRXE01000078">
    <property type="protein sequence ID" value="GLB85283.1"/>
    <property type="molecule type" value="Genomic_DNA"/>
</dbReference>
<organism evidence="1 2">
    <name type="scientific">Mycobacterium kiyosense</name>
    <dbReference type="NCBI Taxonomy" id="2871094"/>
    <lineage>
        <taxon>Bacteria</taxon>
        <taxon>Bacillati</taxon>
        <taxon>Actinomycetota</taxon>
        <taxon>Actinomycetes</taxon>
        <taxon>Mycobacteriales</taxon>
        <taxon>Mycobacteriaceae</taxon>
        <taxon>Mycobacterium</taxon>
    </lineage>
</organism>
<evidence type="ECO:0000313" key="1">
    <source>
        <dbReference type="EMBL" id="GLB85283.1"/>
    </source>
</evidence>
<gene>
    <name evidence="1" type="ORF">SRL2020028_45390</name>
</gene>
<dbReference type="AlphaFoldDB" id="A0AA37Q0N6"/>
<proteinExistence type="predicted"/>
<sequence>MATDPDALSRDGYQVAAMLPALTTADLGLAMGAMGTDVAIETADVPLTGEYLRHLP</sequence>
<dbReference type="Proteomes" id="UP001165663">
    <property type="component" value="Unassembled WGS sequence"/>
</dbReference>
<evidence type="ECO:0000313" key="2">
    <source>
        <dbReference type="Proteomes" id="UP001165663"/>
    </source>
</evidence>
<dbReference type="SUPFAM" id="SSF56784">
    <property type="entry name" value="HAD-like"/>
    <property type="match status" value="1"/>
</dbReference>
<dbReference type="Gene3D" id="3.40.50.1000">
    <property type="entry name" value="HAD superfamily/HAD-like"/>
    <property type="match status" value="1"/>
</dbReference>
<reference evidence="1" key="1">
    <citation type="submission" date="2022-07" db="EMBL/GenBank/DDBJ databases">
        <title>Mycobacterium kiyosense sp. nov., scotochromogenic slow-glowing species isolated from respiratory specimens.</title>
        <authorList>
            <person name="Fukano H."/>
            <person name="Kazumi Y."/>
            <person name="Sakagami N."/>
            <person name="Ato M."/>
            <person name="Mitarai S."/>
            <person name="Hoshino Y."/>
        </authorList>
    </citation>
    <scope>NUCLEOTIDE SEQUENCE</scope>
    <source>
        <strain evidence="1">SRL2020-028</strain>
    </source>
</reference>
<protein>
    <submittedName>
        <fullName evidence="1">Uncharacterized protein</fullName>
    </submittedName>
</protein>
<dbReference type="InterPro" id="IPR036412">
    <property type="entry name" value="HAD-like_sf"/>
</dbReference>
<dbReference type="InterPro" id="IPR023214">
    <property type="entry name" value="HAD_sf"/>
</dbReference>
<name>A0AA37Q0N6_9MYCO</name>
<accession>A0AA37Q0N6</accession>